<dbReference type="SUPFAM" id="SSF51735">
    <property type="entry name" value="NAD(P)-binding Rossmann-fold domains"/>
    <property type="match status" value="1"/>
</dbReference>
<dbReference type="InterPro" id="IPR036291">
    <property type="entry name" value="NAD(P)-bd_dom_sf"/>
</dbReference>
<organism evidence="3 4">
    <name type="scientific">Chitinophaga solisilvae</name>
    <dbReference type="NCBI Taxonomy" id="1233460"/>
    <lineage>
        <taxon>Bacteria</taxon>
        <taxon>Pseudomonadati</taxon>
        <taxon>Bacteroidota</taxon>
        <taxon>Chitinophagia</taxon>
        <taxon>Chitinophagales</taxon>
        <taxon>Chitinophagaceae</taxon>
        <taxon>Chitinophaga</taxon>
    </lineage>
</organism>
<keyword evidence="4" id="KW-1185">Reference proteome</keyword>
<evidence type="ECO:0000256" key="1">
    <source>
        <dbReference type="ARBA" id="ARBA00006484"/>
    </source>
</evidence>
<dbReference type="OrthoDB" id="9804774at2"/>
<comment type="caution">
    <text evidence="3">The sequence shown here is derived from an EMBL/GenBank/DDBJ whole genome shotgun (WGS) entry which is preliminary data.</text>
</comment>
<protein>
    <submittedName>
        <fullName evidence="3">SDR family oxidoreductase</fullName>
    </submittedName>
</protein>
<dbReference type="PRINTS" id="PR00080">
    <property type="entry name" value="SDRFAMILY"/>
</dbReference>
<dbReference type="CDD" id="cd05233">
    <property type="entry name" value="SDR_c"/>
    <property type="match status" value="1"/>
</dbReference>
<gene>
    <name evidence="3" type="ORF">ECE50_008795</name>
</gene>
<dbReference type="Gene3D" id="3.40.50.720">
    <property type="entry name" value="NAD(P)-binding Rossmann-like Domain"/>
    <property type="match status" value="1"/>
</dbReference>
<name>A0A3S1B5A1_9BACT</name>
<evidence type="ECO:0000256" key="2">
    <source>
        <dbReference type="RuleBase" id="RU000363"/>
    </source>
</evidence>
<evidence type="ECO:0000313" key="3">
    <source>
        <dbReference type="EMBL" id="NSL86924.1"/>
    </source>
</evidence>
<evidence type="ECO:0000313" key="4">
    <source>
        <dbReference type="Proteomes" id="UP000281028"/>
    </source>
</evidence>
<dbReference type="PANTHER" id="PTHR42879">
    <property type="entry name" value="3-OXOACYL-(ACYL-CARRIER-PROTEIN) REDUCTASE"/>
    <property type="match status" value="1"/>
</dbReference>
<dbReference type="FunFam" id="3.40.50.720:FF:000084">
    <property type="entry name" value="Short-chain dehydrogenase reductase"/>
    <property type="match status" value="1"/>
</dbReference>
<dbReference type="Proteomes" id="UP000281028">
    <property type="component" value="Unassembled WGS sequence"/>
</dbReference>
<comment type="similarity">
    <text evidence="1 2">Belongs to the short-chain dehydrogenases/reductases (SDR) family.</text>
</comment>
<dbReference type="EMBL" id="RIAR02000001">
    <property type="protein sequence ID" value="NSL86924.1"/>
    <property type="molecule type" value="Genomic_DNA"/>
</dbReference>
<sequence length="263" mass="28082">MDLQLKGQTAFVSGSTLGIGFAVAKQLLQEGVKVIINGRSPERINEAIEKLKAAVPGAEVSGIAADFGKKEEVARLISQLQHIDILINNAGIFEPKPFTEITDEDWFRFFEVNVMSGIRLSRALLPGMLQRNKGRIIFISSESAVNIPEEMIHYGATKTAQLAITSGLAQLTKGTAVTVNAVLPGPTGSEGVGKFIRQLAVAQNITPAQAEADFFHTTRPASLLRRLITVDEIASMITYLSSPLAAATNGASVRADGGILKTL</sequence>
<dbReference type="InterPro" id="IPR050259">
    <property type="entry name" value="SDR"/>
</dbReference>
<dbReference type="AlphaFoldDB" id="A0A3S1B5A1"/>
<reference evidence="3" key="1">
    <citation type="submission" date="2020-05" db="EMBL/GenBank/DDBJ databases">
        <title>Chitinophaga laudate sp. nov., isolated from a tropical peat swamp.</title>
        <authorList>
            <person name="Goh C.B.S."/>
            <person name="Lee M.S."/>
            <person name="Parimannan S."/>
            <person name="Pasbakhsh P."/>
            <person name="Yule C.M."/>
            <person name="Rajandas H."/>
            <person name="Loke S."/>
            <person name="Croft L."/>
            <person name="Tan J.B.L."/>
        </authorList>
    </citation>
    <scope>NUCLEOTIDE SEQUENCE</scope>
    <source>
        <strain evidence="3">Mgbs1</strain>
    </source>
</reference>
<dbReference type="Pfam" id="PF00106">
    <property type="entry name" value="adh_short"/>
    <property type="match status" value="1"/>
</dbReference>
<dbReference type="PRINTS" id="PR00081">
    <property type="entry name" value="GDHRDH"/>
</dbReference>
<dbReference type="InterPro" id="IPR002347">
    <property type="entry name" value="SDR_fam"/>
</dbReference>
<accession>A0A3S1B5A1</accession>
<proteinExistence type="inferred from homology"/>